<dbReference type="Proteomes" id="UP001295469">
    <property type="component" value="Chromosome A02"/>
</dbReference>
<protein>
    <submittedName>
        <fullName evidence="1">(rape) hypothetical protein</fullName>
    </submittedName>
</protein>
<proteinExistence type="predicted"/>
<dbReference type="AlphaFoldDB" id="A0A816X7E6"/>
<evidence type="ECO:0000313" key="1">
    <source>
        <dbReference type="EMBL" id="CAF2142664.1"/>
    </source>
</evidence>
<dbReference type="EMBL" id="HG994356">
    <property type="protein sequence ID" value="CAF2142664.1"/>
    <property type="molecule type" value="Genomic_DNA"/>
</dbReference>
<gene>
    <name evidence="1" type="ORF">DARMORV10_A02P30880.1</name>
</gene>
<reference evidence="1" key="1">
    <citation type="submission" date="2021-01" db="EMBL/GenBank/DDBJ databases">
        <authorList>
            <consortium name="Genoscope - CEA"/>
            <person name="William W."/>
        </authorList>
    </citation>
    <scope>NUCLEOTIDE SEQUENCE</scope>
</reference>
<organism evidence="1">
    <name type="scientific">Brassica napus</name>
    <name type="common">Rape</name>
    <dbReference type="NCBI Taxonomy" id="3708"/>
    <lineage>
        <taxon>Eukaryota</taxon>
        <taxon>Viridiplantae</taxon>
        <taxon>Streptophyta</taxon>
        <taxon>Embryophyta</taxon>
        <taxon>Tracheophyta</taxon>
        <taxon>Spermatophyta</taxon>
        <taxon>Magnoliopsida</taxon>
        <taxon>eudicotyledons</taxon>
        <taxon>Gunneridae</taxon>
        <taxon>Pentapetalae</taxon>
        <taxon>rosids</taxon>
        <taxon>malvids</taxon>
        <taxon>Brassicales</taxon>
        <taxon>Brassicaceae</taxon>
        <taxon>Brassiceae</taxon>
        <taxon>Brassica</taxon>
    </lineage>
</organism>
<name>A0A816X7E6_BRANA</name>
<sequence>MLLCRNVWSRKESEAINVKRKIMSVVFVRVVLSAQV</sequence>
<accession>A0A816X7E6</accession>